<evidence type="ECO:0000259" key="5">
    <source>
        <dbReference type="PROSITE" id="PS50931"/>
    </source>
</evidence>
<proteinExistence type="inferred from homology"/>
<accession>A0ABU8WH66</accession>
<dbReference type="InterPro" id="IPR036390">
    <property type="entry name" value="WH_DNA-bd_sf"/>
</dbReference>
<evidence type="ECO:0000256" key="1">
    <source>
        <dbReference type="ARBA" id="ARBA00009437"/>
    </source>
</evidence>
<dbReference type="InterPro" id="IPR036388">
    <property type="entry name" value="WH-like_DNA-bd_sf"/>
</dbReference>
<organism evidence="6 7">
    <name type="scientific">Variovorax rhizosphaerae</name>
    <dbReference type="NCBI Taxonomy" id="1836200"/>
    <lineage>
        <taxon>Bacteria</taxon>
        <taxon>Pseudomonadati</taxon>
        <taxon>Pseudomonadota</taxon>
        <taxon>Betaproteobacteria</taxon>
        <taxon>Burkholderiales</taxon>
        <taxon>Comamonadaceae</taxon>
        <taxon>Variovorax</taxon>
    </lineage>
</organism>
<dbReference type="InterPro" id="IPR000847">
    <property type="entry name" value="LysR_HTH_N"/>
</dbReference>
<dbReference type="CDD" id="cd08422">
    <property type="entry name" value="PBP2_CrgA_like"/>
    <property type="match status" value="1"/>
</dbReference>
<dbReference type="Pfam" id="PF03466">
    <property type="entry name" value="LysR_substrate"/>
    <property type="match status" value="1"/>
</dbReference>
<dbReference type="Pfam" id="PF00126">
    <property type="entry name" value="HTH_1"/>
    <property type="match status" value="1"/>
</dbReference>
<evidence type="ECO:0000313" key="6">
    <source>
        <dbReference type="EMBL" id="MEJ8846841.1"/>
    </source>
</evidence>
<dbReference type="InterPro" id="IPR058163">
    <property type="entry name" value="LysR-type_TF_proteobact-type"/>
</dbReference>
<dbReference type="Proteomes" id="UP001385892">
    <property type="component" value="Unassembled WGS sequence"/>
</dbReference>
<dbReference type="SUPFAM" id="SSF46785">
    <property type="entry name" value="Winged helix' DNA-binding domain"/>
    <property type="match status" value="1"/>
</dbReference>
<dbReference type="PROSITE" id="PS50931">
    <property type="entry name" value="HTH_LYSR"/>
    <property type="match status" value="1"/>
</dbReference>
<sequence>MEPLSHLESFVQSAEAGSFSAAARRLGLTPAAVSKNVARLEGSLGVRLFQRSTRRLALTETGEGFLRQVSGGLATLQDALASVATVGGQPAGTLKVSMGQAFGRAYVVPLLGDFLARYPAIVPDWHFDNRQVDLIGEGFDAAIGGGIELSPGLVARELARVDVVAVASPRYMAGRAAPLHPSELASFDGIVRRSSPTGRVRSWTLRNAAGDEGAADLRARIVFSDPEAIAQAVRMDLGVALLPMPFAAAGLASGEFVRLLPGWAADMGQLSLYYPSKKLLPAKTRVFVDFVVERFREGGFAPRMKGD</sequence>
<keyword evidence="2" id="KW-0805">Transcription regulation</keyword>
<gene>
    <name evidence="6" type="ORF">WKW82_09290</name>
</gene>
<evidence type="ECO:0000313" key="7">
    <source>
        <dbReference type="Proteomes" id="UP001385892"/>
    </source>
</evidence>
<evidence type="ECO:0000256" key="3">
    <source>
        <dbReference type="ARBA" id="ARBA00023125"/>
    </source>
</evidence>
<dbReference type="SUPFAM" id="SSF53850">
    <property type="entry name" value="Periplasmic binding protein-like II"/>
    <property type="match status" value="1"/>
</dbReference>
<evidence type="ECO:0000256" key="2">
    <source>
        <dbReference type="ARBA" id="ARBA00023015"/>
    </source>
</evidence>
<name>A0ABU8WH66_9BURK</name>
<comment type="caution">
    <text evidence="6">The sequence shown here is derived from an EMBL/GenBank/DDBJ whole genome shotgun (WGS) entry which is preliminary data.</text>
</comment>
<dbReference type="PANTHER" id="PTHR30537:SF72">
    <property type="entry name" value="LYSR FAMILY TRANSCRIPTIONAL REGULATOR"/>
    <property type="match status" value="1"/>
</dbReference>
<dbReference type="PANTHER" id="PTHR30537">
    <property type="entry name" value="HTH-TYPE TRANSCRIPTIONAL REGULATOR"/>
    <property type="match status" value="1"/>
</dbReference>
<dbReference type="PRINTS" id="PR00039">
    <property type="entry name" value="HTHLYSR"/>
</dbReference>
<dbReference type="EMBL" id="JBBKZT010000004">
    <property type="protein sequence ID" value="MEJ8846841.1"/>
    <property type="molecule type" value="Genomic_DNA"/>
</dbReference>
<reference evidence="6 7" key="1">
    <citation type="submission" date="2024-03" db="EMBL/GenBank/DDBJ databases">
        <title>Novel species of the genus Variovorax.</title>
        <authorList>
            <person name="Liu Q."/>
            <person name="Xin Y.-H."/>
        </authorList>
    </citation>
    <scope>NUCLEOTIDE SEQUENCE [LARGE SCALE GENOMIC DNA]</scope>
    <source>
        <strain evidence="6 7">KACC 18900</strain>
    </source>
</reference>
<keyword evidence="7" id="KW-1185">Reference proteome</keyword>
<comment type="similarity">
    <text evidence="1">Belongs to the LysR transcriptional regulatory family.</text>
</comment>
<dbReference type="RefSeq" id="WP_340341997.1">
    <property type="nucleotide sequence ID" value="NZ_JBBKZT010000004.1"/>
</dbReference>
<dbReference type="Gene3D" id="3.40.190.290">
    <property type="match status" value="1"/>
</dbReference>
<feature type="domain" description="HTH lysR-type" evidence="5">
    <location>
        <begin position="1"/>
        <end position="59"/>
    </location>
</feature>
<protein>
    <submittedName>
        <fullName evidence="6">LysR family transcriptional regulator</fullName>
    </submittedName>
</protein>
<dbReference type="Gene3D" id="1.10.10.10">
    <property type="entry name" value="Winged helix-like DNA-binding domain superfamily/Winged helix DNA-binding domain"/>
    <property type="match status" value="1"/>
</dbReference>
<evidence type="ECO:0000256" key="4">
    <source>
        <dbReference type="ARBA" id="ARBA00023163"/>
    </source>
</evidence>
<keyword evidence="3" id="KW-0238">DNA-binding</keyword>
<keyword evidence="4" id="KW-0804">Transcription</keyword>
<dbReference type="InterPro" id="IPR005119">
    <property type="entry name" value="LysR_subst-bd"/>
</dbReference>